<name>A0ABR1KAQ1_9PEZI</name>
<gene>
    <name evidence="4" type="ORF">IWZ03DRAFT_387398</name>
</gene>
<evidence type="ECO:0000313" key="5">
    <source>
        <dbReference type="Proteomes" id="UP001363622"/>
    </source>
</evidence>
<dbReference type="InterPro" id="IPR055528">
    <property type="entry name" value="DUF7102"/>
</dbReference>
<dbReference type="EMBL" id="JBBPHU010000013">
    <property type="protein sequence ID" value="KAK7510784.1"/>
    <property type="molecule type" value="Genomic_DNA"/>
</dbReference>
<keyword evidence="5" id="KW-1185">Reference proteome</keyword>
<reference evidence="4 5" key="1">
    <citation type="submission" date="2024-04" db="EMBL/GenBank/DDBJ databases">
        <title>Phyllosticta paracitricarpa is synonymous to the EU quarantine fungus P. citricarpa based on phylogenomic analyses.</title>
        <authorList>
            <consortium name="Lawrence Berkeley National Laboratory"/>
            <person name="Van Ingen-Buijs V.A."/>
            <person name="Van Westerhoven A.C."/>
            <person name="Haridas S."/>
            <person name="Skiadas P."/>
            <person name="Martin F."/>
            <person name="Groenewald J.Z."/>
            <person name="Crous P.W."/>
            <person name="Seidl M.F."/>
        </authorList>
    </citation>
    <scope>NUCLEOTIDE SEQUENCE [LARGE SCALE GENOMIC DNA]</scope>
    <source>
        <strain evidence="4 5">CBS 123371</strain>
    </source>
</reference>
<evidence type="ECO:0000313" key="4">
    <source>
        <dbReference type="EMBL" id="KAK7510784.1"/>
    </source>
</evidence>
<feature type="domain" description="DUF7102" evidence="2">
    <location>
        <begin position="442"/>
        <end position="624"/>
    </location>
</feature>
<feature type="compositionally biased region" description="Pro residues" evidence="1">
    <location>
        <begin position="1"/>
        <end position="17"/>
    </location>
</feature>
<protein>
    <submittedName>
        <fullName evidence="4">Uncharacterized protein</fullName>
    </submittedName>
</protein>
<dbReference type="Proteomes" id="UP001363622">
    <property type="component" value="Unassembled WGS sequence"/>
</dbReference>
<dbReference type="Pfam" id="PF23394">
    <property type="entry name" value="DUF7102"/>
    <property type="match status" value="1"/>
</dbReference>
<feature type="domain" description="SAM-like" evidence="3">
    <location>
        <begin position="649"/>
        <end position="726"/>
    </location>
</feature>
<feature type="region of interest" description="Disordered" evidence="1">
    <location>
        <begin position="320"/>
        <end position="371"/>
    </location>
</feature>
<proteinExistence type="predicted"/>
<dbReference type="Pfam" id="PF23395">
    <property type="entry name" value="SAM_6"/>
    <property type="match status" value="1"/>
</dbReference>
<feature type="compositionally biased region" description="Polar residues" evidence="1">
    <location>
        <begin position="19"/>
        <end position="35"/>
    </location>
</feature>
<comment type="caution">
    <text evidence="4">The sequence shown here is derived from an EMBL/GenBank/DDBJ whole genome shotgun (WGS) entry which is preliminary data.</text>
</comment>
<dbReference type="InterPro" id="IPR057559">
    <property type="entry name" value="SAM_6"/>
</dbReference>
<organism evidence="4 5">
    <name type="scientific">Phyllosticta citriasiana</name>
    <dbReference type="NCBI Taxonomy" id="595635"/>
    <lineage>
        <taxon>Eukaryota</taxon>
        <taxon>Fungi</taxon>
        <taxon>Dikarya</taxon>
        <taxon>Ascomycota</taxon>
        <taxon>Pezizomycotina</taxon>
        <taxon>Dothideomycetes</taxon>
        <taxon>Dothideomycetes incertae sedis</taxon>
        <taxon>Botryosphaeriales</taxon>
        <taxon>Phyllostictaceae</taxon>
        <taxon>Phyllosticta</taxon>
    </lineage>
</organism>
<evidence type="ECO:0000259" key="2">
    <source>
        <dbReference type="Pfam" id="PF23394"/>
    </source>
</evidence>
<accession>A0ABR1KAQ1</accession>
<evidence type="ECO:0000259" key="3">
    <source>
        <dbReference type="Pfam" id="PF23395"/>
    </source>
</evidence>
<sequence>MTPPLLPLDPPLKPFPNPRSSSPTNQIEFFSSDNNSAAAEAQALEEQLMSQDTLLPPKQNYDPMLYDEPDAELLDIFSNMTYDTSSRKRKAADLKVEVPLTPLSTEKRPKPVAFADDLTQFIAARPASEGKDEAVMPSDFLHVDDKMEEEYDFDAFFRDEVAPIAEKAAQRTEQEQLSEIDTVHRVDVPLMDFSLPVAPWKAYGSTNLVSQREFLRQSVEKEPSILPTCRTGTLDARLRWNPFTQQFSNTAVDEMIRYDKDLAALMADVELEDVVKPEDLAWKPDGLRVLDSLEEDEEDLRCASFLPGDDIGALVRKRKMDMREPQEQTAGDPWTKQRHSSRPQSRPAGMEADAQERARKAPNFEQPTSTSMFGSIFSASTSLSSFMKVHSGIVTAPPVPNCPELTEPSLQPHREPIRSSTPAPKSNKAPLIPLPEVLNPASFIISTDLSMHQRSLMNKIQYLYPSAVLVERYPLAISPSPLLTINPPAKQPPQSEPLPAILLAPSTALLLPTFTALAQRPLPGAQPRPSNFFPLQLARVTQRCERVYVGVWRGASSSSRSSSSSSGADAPPLSSAEALAFAEISGHAARLESNVDIMLAPGGEGADDEEALARWIVQLMARFAQLQQQRPEQQRGAEQEGRGAGLKLLQDETLWEQVLRRAGMDAFAAQVVLDALKKGDEGDERSGEADDAGLAAFVRMSQEERVRQFGAVMGGRRVLDRVGRVLDQGWVCVGERLTRM</sequence>
<feature type="region of interest" description="Disordered" evidence="1">
    <location>
        <begin position="403"/>
        <end position="428"/>
    </location>
</feature>
<evidence type="ECO:0000256" key="1">
    <source>
        <dbReference type="SAM" id="MobiDB-lite"/>
    </source>
</evidence>
<feature type="region of interest" description="Disordered" evidence="1">
    <location>
        <begin position="1"/>
        <end position="35"/>
    </location>
</feature>